<dbReference type="EMBL" id="JBIRUI010000005">
    <property type="protein sequence ID" value="MFI1714604.1"/>
    <property type="molecule type" value="Genomic_DNA"/>
</dbReference>
<evidence type="ECO:0000313" key="3">
    <source>
        <dbReference type="Proteomes" id="UP001611339"/>
    </source>
</evidence>
<dbReference type="RefSeq" id="WP_123456524.1">
    <property type="nucleotide sequence ID" value="NZ_JBEYXG010000008.1"/>
</dbReference>
<reference evidence="2 3" key="1">
    <citation type="submission" date="2024-10" db="EMBL/GenBank/DDBJ databases">
        <title>The Natural Products Discovery Center: Release of the First 8490 Sequenced Strains for Exploring Actinobacteria Biosynthetic Diversity.</title>
        <authorList>
            <person name="Kalkreuter E."/>
            <person name="Kautsar S.A."/>
            <person name="Yang D."/>
            <person name="Bader C.D."/>
            <person name="Teijaro C.N."/>
            <person name="Fluegel L."/>
            <person name="Davis C.M."/>
            <person name="Simpson J.R."/>
            <person name="Lauterbach L."/>
            <person name="Steele A.D."/>
            <person name="Gui C."/>
            <person name="Meng S."/>
            <person name="Li G."/>
            <person name="Viehrig K."/>
            <person name="Ye F."/>
            <person name="Su P."/>
            <person name="Kiefer A.F."/>
            <person name="Nichols A."/>
            <person name="Cepeda A.J."/>
            <person name="Yan W."/>
            <person name="Fan B."/>
            <person name="Jiang Y."/>
            <person name="Adhikari A."/>
            <person name="Zheng C.-J."/>
            <person name="Schuster L."/>
            <person name="Cowan T.M."/>
            <person name="Smanski M.J."/>
            <person name="Chevrette M.G."/>
            <person name="De Carvalho L.P.S."/>
            <person name="Shen B."/>
        </authorList>
    </citation>
    <scope>NUCLEOTIDE SEQUENCE [LARGE SCALE GENOMIC DNA]</scope>
    <source>
        <strain evidence="2 3">NPDC020602</strain>
    </source>
</reference>
<accession>A0ABW7U828</accession>
<feature type="compositionally biased region" description="Basic and acidic residues" evidence="1">
    <location>
        <begin position="43"/>
        <end position="64"/>
    </location>
</feature>
<feature type="region of interest" description="Disordered" evidence="1">
    <location>
        <begin position="37"/>
        <end position="64"/>
    </location>
</feature>
<organism evidence="2 3">
    <name type="scientific">Streptomyces litmocidini</name>
    <dbReference type="NCBI Taxonomy" id="67318"/>
    <lineage>
        <taxon>Bacteria</taxon>
        <taxon>Bacillati</taxon>
        <taxon>Actinomycetota</taxon>
        <taxon>Actinomycetes</taxon>
        <taxon>Kitasatosporales</taxon>
        <taxon>Streptomycetaceae</taxon>
        <taxon>Streptomyces</taxon>
    </lineage>
</organism>
<proteinExistence type="predicted"/>
<sequence length="64" mass="7415">MITVAVLLLPVMGLMLYGLDRIEDRVLGRTRRARHAAGRHLRLVQDTDRRSRPDTRRGRHRDAA</sequence>
<evidence type="ECO:0000313" key="2">
    <source>
        <dbReference type="EMBL" id="MFI1714604.1"/>
    </source>
</evidence>
<keyword evidence="3" id="KW-1185">Reference proteome</keyword>
<comment type="caution">
    <text evidence="2">The sequence shown here is derived from an EMBL/GenBank/DDBJ whole genome shotgun (WGS) entry which is preliminary data.</text>
</comment>
<name>A0ABW7U828_9ACTN</name>
<dbReference type="Proteomes" id="UP001611339">
    <property type="component" value="Unassembled WGS sequence"/>
</dbReference>
<gene>
    <name evidence="2" type="ORF">ACH407_13665</name>
</gene>
<protein>
    <submittedName>
        <fullName evidence="2">Uncharacterized protein</fullName>
    </submittedName>
</protein>
<evidence type="ECO:0000256" key="1">
    <source>
        <dbReference type="SAM" id="MobiDB-lite"/>
    </source>
</evidence>